<dbReference type="GO" id="GO:0006508">
    <property type="term" value="P:proteolysis"/>
    <property type="evidence" value="ECO:0007669"/>
    <property type="project" value="UniProtKB-KW"/>
</dbReference>
<dbReference type="GO" id="GO:0008233">
    <property type="term" value="F:peptidase activity"/>
    <property type="evidence" value="ECO:0007669"/>
    <property type="project" value="UniProtKB-KW"/>
</dbReference>
<reference evidence="2" key="1">
    <citation type="submission" date="2016-01" db="EMBL/GenBank/DDBJ databases">
        <authorList>
            <person name="Peeters C."/>
        </authorList>
    </citation>
    <scope>NUCLEOTIDE SEQUENCE [LARGE SCALE GENOMIC DNA]</scope>
    <source>
        <strain evidence="2">LMG 29318</strain>
    </source>
</reference>
<evidence type="ECO:0000256" key="1">
    <source>
        <dbReference type="SAM" id="MobiDB-lite"/>
    </source>
</evidence>
<sequence length="228" mass="24940">MPVSVRVDGAARKKEEVSTVSCASNWLKGIRPVHYFLGNFSEPSRGCVRLGGAARRAGADDRLAGALSDDPHRRHHCQRHRAMGRTASALPASRPNGKQSRQLRRRVFNRAVKVIGIEVQVYGSSELVPNLTFAIPIDPDRARCSPKKHARQRKASSAFSCRSRCGDVQSMGWRKAVDVITLISKSVIDIDASRLVGVPTVGSIHTSPIEVKCGQPLRPSHLQQELAP</sequence>
<gene>
    <name evidence="2" type="ORF">AWB75_04460</name>
</gene>
<evidence type="ECO:0000313" key="2">
    <source>
        <dbReference type="EMBL" id="SAK76997.1"/>
    </source>
</evidence>
<evidence type="ECO:0000313" key="3">
    <source>
        <dbReference type="Proteomes" id="UP000054870"/>
    </source>
</evidence>
<keyword evidence="2" id="KW-0645">Protease</keyword>
<protein>
    <submittedName>
        <fullName evidence="2">Protease signal peptide protein</fullName>
    </submittedName>
</protein>
<keyword evidence="2" id="KW-0378">Hydrolase</keyword>
<accession>A0A158C643</accession>
<comment type="caution">
    <text evidence="2">The sequence shown here is derived from an EMBL/GenBank/DDBJ whole genome shotgun (WGS) entry which is preliminary data.</text>
</comment>
<dbReference type="EMBL" id="FCOF02000022">
    <property type="protein sequence ID" value="SAK76997.1"/>
    <property type="molecule type" value="Genomic_DNA"/>
</dbReference>
<proteinExistence type="predicted"/>
<keyword evidence="3" id="KW-1185">Reference proteome</keyword>
<name>A0A158C643_9BURK</name>
<dbReference type="AlphaFoldDB" id="A0A158C643"/>
<feature type="region of interest" description="Disordered" evidence="1">
    <location>
        <begin position="83"/>
        <end position="102"/>
    </location>
</feature>
<dbReference type="Proteomes" id="UP000054870">
    <property type="component" value="Unassembled WGS sequence"/>
</dbReference>
<organism evidence="2 3">
    <name type="scientific">Caballeronia catudaia</name>
    <dbReference type="NCBI Taxonomy" id="1777136"/>
    <lineage>
        <taxon>Bacteria</taxon>
        <taxon>Pseudomonadati</taxon>
        <taxon>Pseudomonadota</taxon>
        <taxon>Betaproteobacteria</taxon>
        <taxon>Burkholderiales</taxon>
        <taxon>Burkholderiaceae</taxon>
        <taxon>Caballeronia</taxon>
    </lineage>
</organism>